<sequence length="268" mass="30153">MEERNIPFEKTIPGVYEKYLGPYLYEPYAVYVTSRIKGYPKKVLEIGVGSGRLTNHLSKKMGTQAMINAIDINPNMLEIAKEKVKASNVEFLVADAQSLPFPDHSFDCVICQFSFMFLPDKQKGFNEAWRVLKPGGQFIFLTWDKAENNITLHISQQTILEFLKTEPPAYFGKAYAAMNNPDELMEYTKNAGFENASIEKITLIGQSPTAMDAAIGFVEGNSIIKEILREGPELLKTIKTTITARIHEQVSKDPISSELKAWLGEAFK</sequence>
<dbReference type="PROSITE" id="PS51608">
    <property type="entry name" value="SAM_MT_UBIE"/>
    <property type="match status" value="1"/>
</dbReference>
<evidence type="ECO:0000256" key="4">
    <source>
        <dbReference type="ARBA" id="ARBA00022691"/>
    </source>
</evidence>
<dbReference type="PANTHER" id="PTHR43591">
    <property type="entry name" value="METHYLTRANSFERASE"/>
    <property type="match status" value="1"/>
</dbReference>
<dbReference type="GO" id="GO:0008168">
    <property type="term" value="F:methyltransferase activity"/>
    <property type="evidence" value="ECO:0007669"/>
    <property type="project" value="UniProtKB-KW"/>
</dbReference>
<accession>A0ABW7MRN3</accession>
<evidence type="ECO:0000256" key="2">
    <source>
        <dbReference type="ARBA" id="ARBA00022603"/>
    </source>
</evidence>
<keyword evidence="4" id="KW-0949">S-adenosyl-L-methionine</keyword>
<dbReference type="GO" id="GO:0032259">
    <property type="term" value="P:methylation"/>
    <property type="evidence" value="ECO:0007669"/>
    <property type="project" value="UniProtKB-KW"/>
</dbReference>
<evidence type="ECO:0000256" key="3">
    <source>
        <dbReference type="ARBA" id="ARBA00022679"/>
    </source>
</evidence>
<dbReference type="Pfam" id="PF08241">
    <property type="entry name" value="Methyltransf_11"/>
    <property type="match status" value="1"/>
</dbReference>
<evidence type="ECO:0000313" key="6">
    <source>
        <dbReference type="EMBL" id="MFH6769503.1"/>
    </source>
</evidence>
<keyword evidence="3 6" id="KW-0808">Transferase</keyword>
<keyword evidence="2 6" id="KW-0489">Methyltransferase</keyword>
<proteinExistence type="predicted"/>
<dbReference type="InterPro" id="IPR029063">
    <property type="entry name" value="SAM-dependent_MTases_sf"/>
</dbReference>
<evidence type="ECO:0000259" key="5">
    <source>
        <dbReference type="Pfam" id="PF08241"/>
    </source>
</evidence>
<comment type="caution">
    <text evidence="6">The sequence shown here is derived from an EMBL/GenBank/DDBJ whole genome shotgun (WGS) entry which is preliminary data.</text>
</comment>
<feature type="domain" description="Methyltransferase type 11" evidence="5">
    <location>
        <begin position="44"/>
        <end position="140"/>
    </location>
</feature>
<evidence type="ECO:0000256" key="1">
    <source>
        <dbReference type="ARBA" id="ARBA00022428"/>
    </source>
</evidence>
<reference evidence="6 7" key="1">
    <citation type="submission" date="2024-02" db="EMBL/GenBank/DDBJ databases">
        <title>A Gaetbulibacter species isolated from tidal flats and genomic insights of their niches.</title>
        <authorList>
            <person name="Ye Y."/>
        </authorList>
    </citation>
    <scope>NUCLEOTIDE SEQUENCE [LARGE SCALE GENOMIC DNA]</scope>
    <source>
        <strain evidence="6 7">KEM-8</strain>
    </source>
</reference>
<evidence type="ECO:0000313" key="7">
    <source>
        <dbReference type="Proteomes" id="UP001610104"/>
    </source>
</evidence>
<name>A0ABW7MRN3_9FLAO</name>
<keyword evidence="1" id="KW-0474">Menaquinone biosynthesis</keyword>
<dbReference type="RefSeq" id="WP_395438735.1">
    <property type="nucleotide sequence ID" value="NZ_JBAWKC010000004.1"/>
</dbReference>
<dbReference type="SUPFAM" id="SSF53335">
    <property type="entry name" value="S-adenosyl-L-methionine-dependent methyltransferases"/>
    <property type="match status" value="1"/>
</dbReference>
<dbReference type="InterPro" id="IPR013216">
    <property type="entry name" value="Methyltransf_11"/>
</dbReference>
<dbReference type="PANTHER" id="PTHR43591:SF24">
    <property type="entry name" value="2-METHOXY-6-POLYPRENYL-1,4-BENZOQUINOL METHYLASE, MITOCHONDRIAL"/>
    <property type="match status" value="1"/>
</dbReference>
<organism evidence="6 7">
    <name type="scientific">Gaetbulibacter aquiaggeris</name>
    <dbReference type="NCBI Taxonomy" id="1735373"/>
    <lineage>
        <taxon>Bacteria</taxon>
        <taxon>Pseudomonadati</taxon>
        <taxon>Bacteroidota</taxon>
        <taxon>Flavobacteriia</taxon>
        <taxon>Flavobacteriales</taxon>
        <taxon>Flavobacteriaceae</taxon>
        <taxon>Gaetbulibacter</taxon>
    </lineage>
</organism>
<protein>
    <submittedName>
        <fullName evidence="6">Class I SAM-dependent methyltransferase</fullName>
        <ecNumber evidence="6">2.1.-.-</ecNumber>
    </submittedName>
</protein>
<gene>
    <name evidence="6" type="ORF">V8G56_12195</name>
</gene>
<dbReference type="CDD" id="cd02440">
    <property type="entry name" value="AdoMet_MTases"/>
    <property type="match status" value="1"/>
</dbReference>
<dbReference type="Proteomes" id="UP001610104">
    <property type="component" value="Unassembled WGS sequence"/>
</dbReference>
<keyword evidence="7" id="KW-1185">Reference proteome</keyword>
<dbReference type="EMBL" id="JBAWKC010000004">
    <property type="protein sequence ID" value="MFH6769503.1"/>
    <property type="molecule type" value="Genomic_DNA"/>
</dbReference>
<dbReference type="EC" id="2.1.-.-" evidence="6"/>
<dbReference type="InterPro" id="IPR004033">
    <property type="entry name" value="UbiE/COQ5_MeTrFase"/>
</dbReference>
<dbReference type="Gene3D" id="3.40.50.150">
    <property type="entry name" value="Vaccinia Virus protein VP39"/>
    <property type="match status" value="1"/>
</dbReference>